<evidence type="ECO:0000256" key="1">
    <source>
        <dbReference type="ARBA" id="ARBA00022448"/>
    </source>
</evidence>
<name>A0ABW4BAY2_9LACO</name>
<dbReference type="Pfam" id="PF00005">
    <property type="entry name" value="ABC_tran"/>
    <property type="match status" value="1"/>
</dbReference>
<keyword evidence="6" id="KW-0472">Membrane</keyword>
<dbReference type="PROSITE" id="PS50893">
    <property type="entry name" value="ABC_TRANSPORTER_2"/>
    <property type="match status" value="1"/>
</dbReference>
<evidence type="ECO:0000313" key="8">
    <source>
        <dbReference type="EMBL" id="MFD1393493.1"/>
    </source>
</evidence>
<dbReference type="Gene3D" id="3.40.50.300">
    <property type="entry name" value="P-loop containing nucleotide triphosphate hydrolases"/>
    <property type="match status" value="1"/>
</dbReference>
<dbReference type="InterPro" id="IPR027417">
    <property type="entry name" value="P-loop_NTPase"/>
</dbReference>
<keyword evidence="9" id="KW-1185">Reference proteome</keyword>
<evidence type="ECO:0000313" key="9">
    <source>
        <dbReference type="Proteomes" id="UP001597249"/>
    </source>
</evidence>
<dbReference type="Proteomes" id="UP001597249">
    <property type="component" value="Unassembled WGS sequence"/>
</dbReference>
<evidence type="ECO:0000256" key="3">
    <source>
        <dbReference type="ARBA" id="ARBA00022741"/>
    </source>
</evidence>
<keyword evidence="1" id="KW-0813">Transport</keyword>
<keyword evidence="5" id="KW-1278">Translocase</keyword>
<dbReference type="PANTHER" id="PTHR42788">
    <property type="entry name" value="TAURINE IMPORT ATP-BINDING PROTEIN-RELATED"/>
    <property type="match status" value="1"/>
</dbReference>
<feature type="domain" description="ABC transporter" evidence="7">
    <location>
        <begin position="6"/>
        <end position="223"/>
    </location>
</feature>
<accession>A0ABW4BAY2</accession>
<dbReference type="RefSeq" id="WP_125584681.1">
    <property type="nucleotide sequence ID" value="NZ_JBHTMO010000024.1"/>
</dbReference>
<gene>
    <name evidence="8" type="ORF">ACFQ3L_07910</name>
</gene>
<evidence type="ECO:0000256" key="2">
    <source>
        <dbReference type="ARBA" id="ARBA00022475"/>
    </source>
</evidence>
<reference evidence="9" key="1">
    <citation type="journal article" date="2019" name="Int. J. Syst. Evol. Microbiol.">
        <title>The Global Catalogue of Microorganisms (GCM) 10K type strain sequencing project: providing services to taxonomists for standard genome sequencing and annotation.</title>
        <authorList>
            <consortium name="The Broad Institute Genomics Platform"/>
            <consortium name="The Broad Institute Genome Sequencing Center for Infectious Disease"/>
            <person name="Wu L."/>
            <person name="Ma J."/>
        </authorList>
    </citation>
    <scope>NUCLEOTIDE SEQUENCE [LARGE SCALE GENOMIC DNA]</scope>
    <source>
        <strain evidence="9">CCM 8911</strain>
    </source>
</reference>
<evidence type="ECO:0000256" key="5">
    <source>
        <dbReference type="ARBA" id="ARBA00022967"/>
    </source>
</evidence>
<sequence>MAKPLVTLSHLYKQYGDNHALQDVSFTIHQGEFVALVGMSGGGKSTLLRLIAQLEQPTAGTITYAEPNLVKRVMFQDDRLLPWMTTLANVSFAAHDAKTQARAKETLAAVGLAGFEQTYPTELSGGQKQRLALARALMAAPQLLLLDEPLGALDALTRRNMQTFITHICDTNHLTTLLITHDVDEAARMADRVIVVKNGRAVYETVGAKGQDAETIARVGESVLRVILAPAPGEEGGSRD</sequence>
<evidence type="ECO:0000259" key="7">
    <source>
        <dbReference type="PROSITE" id="PS50893"/>
    </source>
</evidence>
<dbReference type="EMBL" id="JBHTMO010000024">
    <property type="protein sequence ID" value="MFD1393493.1"/>
    <property type="molecule type" value="Genomic_DNA"/>
</dbReference>
<comment type="caution">
    <text evidence="8">The sequence shown here is derived from an EMBL/GenBank/DDBJ whole genome shotgun (WGS) entry which is preliminary data.</text>
</comment>
<dbReference type="InterPro" id="IPR003593">
    <property type="entry name" value="AAA+_ATPase"/>
</dbReference>
<keyword evidence="3" id="KW-0547">Nucleotide-binding</keyword>
<keyword evidence="2" id="KW-1003">Cell membrane</keyword>
<dbReference type="SUPFAM" id="SSF52540">
    <property type="entry name" value="P-loop containing nucleoside triphosphate hydrolases"/>
    <property type="match status" value="1"/>
</dbReference>
<dbReference type="GO" id="GO:0005524">
    <property type="term" value="F:ATP binding"/>
    <property type="evidence" value="ECO:0007669"/>
    <property type="project" value="UniProtKB-KW"/>
</dbReference>
<protein>
    <submittedName>
        <fullName evidence="8">ABC transporter ATP-binding protein</fullName>
    </submittedName>
</protein>
<dbReference type="PROSITE" id="PS00211">
    <property type="entry name" value="ABC_TRANSPORTER_1"/>
    <property type="match status" value="1"/>
</dbReference>
<keyword evidence="4 8" id="KW-0067">ATP-binding</keyword>
<evidence type="ECO:0000256" key="4">
    <source>
        <dbReference type="ARBA" id="ARBA00022840"/>
    </source>
</evidence>
<proteinExistence type="predicted"/>
<dbReference type="InterPro" id="IPR050166">
    <property type="entry name" value="ABC_transporter_ATP-bind"/>
</dbReference>
<evidence type="ECO:0000256" key="6">
    <source>
        <dbReference type="ARBA" id="ARBA00023136"/>
    </source>
</evidence>
<dbReference type="SMART" id="SM00382">
    <property type="entry name" value="AAA"/>
    <property type="match status" value="1"/>
</dbReference>
<dbReference type="InterPro" id="IPR017871">
    <property type="entry name" value="ABC_transporter-like_CS"/>
</dbReference>
<dbReference type="PANTHER" id="PTHR42788:SF17">
    <property type="entry name" value="ALIPHATIC SULFONATES IMPORT ATP-BINDING PROTEIN SSUB"/>
    <property type="match status" value="1"/>
</dbReference>
<organism evidence="8 9">
    <name type="scientific">Lacticaseibacillus jixianensis</name>
    <dbReference type="NCBI Taxonomy" id="2486012"/>
    <lineage>
        <taxon>Bacteria</taxon>
        <taxon>Bacillati</taxon>
        <taxon>Bacillota</taxon>
        <taxon>Bacilli</taxon>
        <taxon>Lactobacillales</taxon>
        <taxon>Lactobacillaceae</taxon>
        <taxon>Lacticaseibacillus</taxon>
    </lineage>
</organism>
<dbReference type="InterPro" id="IPR003439">
    <property type="entry name" value="ABC_transporter-like_ATP-bd"/>
</dbReference>